<keyword evidence="4 7" id="KW-1133">Transmembrane helix</keyword>
<evidence type="ECO:0000256" key="2">
    <source>
        <dbReference type="ARBA" id="ARBA00022475"/>
    </source>
</evidence>
<keyword evidence="5 7" id="KW-0472">Membrane</keyword>
<evidence type="ECO:0000256" key="6">
    <source>
        <dbReference type="ARBA" id="ARBA00034125"/>
    </source>
</evidence>
<comment type="subcellular location">
    <subcellularLocation>
        <location evidence="1">Cell membrane</location>
        <topology evidence="1">Multi-pass membrane protein</topology>
    </subcellularLocation>
</comment>
<evidence type="ECO:0000256" key="4">
    <source>
        <dbReference type="ARBA" id="ARBA00022989"/>
    </source>
</evidence>
<feature type="transmembrane region" description="Helical" evidence="7">
    <location>
        <begin position="172"/>
        <end position="190"/>
    </location>
</feature>
<sequence length="200" mass="22081">MSQIKIDRYAVVDLCLLAGKILLQSGAETYRVEDTMMRMAASCGLKESHSFVMPTGIMFSTDGDGPTKLTRITDRTTDLHKVAEVNDVSRKISAGILSVSEAHQMLMEIDQSSNTFPKWFQVIAAAIASGCFLVMFQGQWQDFVYAVVAGGLGFIAFLYFHPIIKIKFFSEFLASVVIGAISLFFVSLDLGQELDKIITE</sequence>
<evidence type="ECO:0000259" key="8">
    <source>
        <dbReference type="Pfam" id="PF06738"/>
    </source>
</evidence>
<keyword evidence="2" id="KW-1003">Cell membrane</keyword>
<keyword evidence="3 7" id="KW-0812">Transmembrane</keyword>
<dbReference type="GO" id="GO:0005886">
    <property type="term" value="C:plasma membrane"/>
    <property type="evidence" value="ECO:0007669"/>
    <property type="project" value="UniProtKB-SubCell"/>
</dbReference>
<feature type="transmembrane region" description="Helical" evidence="7">
    <location>
        <begin position="119"/>
        <end position="137"/>
    </location>
</feature>
<evidence type="ECO:0000256" key="3">
    <source>
        <dbReference type="ARBA" id="ARBA00022692"/>
    </source>
</evidence>
<dbReference type="InterPro" id="IPR010619">
    <property type="entry name" value="ThrE-like_N"/>
</dbReference>
<dbReference type="PANTHER" id="PTHR34390">
    <property type="entry name" value="UPF0442 PROTEIN YJJB-RELATED"/>
    <property type="match status" value="1"/>
</dbReference>
<evidence type="ECO:0000313" key="10">
    <source>
        <dbReference type="Proteomes" id="UP000480185"/>
    </source>
</evidence>
<feature type="transmembrane region" description="Helical" evidence="7">
    <location>
        <begin position="143"/>
        <end position="160"/>
    </location>
</feature>
<dbReference type="OrthoDB" id="9813917at2"/>
<feature type="domain" description="Threonine/serine exporter-like N-terminal" evidence="8">
    <location>
        <begin position="13"/>
        <end position="198"/>
    </location>
</feature>
<dbReference type="PANTHER" id="PTHR34390:SF2">
    <property type="entry name" value="SUCCINATE TRANSPORTER SUBUNIT YJJP-RELATED"/>
    <property type="match status" value="1"/>
</dbReference>
<evidence type="ECO:0000256" key="1">
    <source>
        <dbReference type="ARBA" id="ARBA00004651"/>
    </source>
</evidence>
<keyword evidence="10" id="KW-1185">Reference proteome</keyword>
<dbReference type="RefSeq" id="WP_153728246.1">
    <property type="nucleotide sequence ID" value="NZ_WJNH01000004.1"/>
</dbReference>
<comment type="similarity">
    <text evidence="6">Belongs to the ThrE exporter (TC 2.A.79) family.</text>
</comment>
<organism evidence="9 10">
    <name type="scientific">Salinibacillus xinjiangensis</name>
    <dbReference type="NCBI Taxonomy" id="1229268"/>
    <lineage>
        <taxon>Bacteria</taxon>
        <taxon>Bacillati</taxon>
        <taxon>Bacillota</taxon>
        <taxon>Bacilli</taxon>
        <taxon>Bacillales</taxon>
        <taxon>Bacillaceae</taxon>
        <taxon>Salinibacillus</taxon>
    </lineage>
</organism>
<proteinExistence type="inferred from homology"/>
<dbReference type="GO" id="GO:0022857">
    <property type="term" value="F:transmembrane transporter activity"/>
    <property type="evidence" value="ECO:0007669"/>
    <property type="project" value="InterPro"/>
</dbReference>
<evidence type="ECO:0000256" key="7">
    <source>
        <dbReference type="SAM" id="Phobius"/>
    </source>
</evidence>
<protein>
    <submittedName>
        <fullName evidence="9">Threonine/serine exporter</fullName>
    </submittedName>
</protein>
<dbReference type="AlphaFoldDB" id="A0A6G1X5T9"/>
<comment type="caution">
    <text evidence="9">The sequence shown here is derived from an EMBL/GenBank/DDBJ whole genome shotgun (WGS) entry which is preliminary data.</text>
</comment>
<gene>
    <name evidence="9" type="ORF">GH754_08330</name>
</gene>
<name>A0A6G1X5T9_9BACI</name>
<reference evidence="9 10" key="1">
    <citation type="submission" date="2019-11" db="EMBL/GenBank/DDBJ databases">
        <authorList>
            <person name="Li J."/>
        </authorList>
    </citation>
    <scope>NUCLEOTIDE SEQUENCE [LARGE SCALE GENOMIC DNA]</scope>
    <source>
        <strain evidence="9 10">J4</strain>
    </source>
</reference>
<dbReference type="InterPro" id="IPR050539">
    <property type="entry name" value="ThrE_Dicarb/AminoAcid_Exp"/>
</dbReference>
<dbReference type="GO" id="GO:0015744">
    <property type="term" value="P:succinate transport"/>
    <property type="evidence" value="ECO:0007669"/>
    <property type="project" value="TreeGrafter"/>
</dbReference>
<dbReference type="Proteomes" id="UP000480185">
    <property type="component" value="Unassembled WGS sequence"/>
</dbReference>
<evidence type="ECO:0000313" key="9">
    <source>
        <dbReference type="EMBL" id="MRG86334.1"/>
    </source>
</evidence>
<accession>A0A6G1X5T9</accession>
<evidence type="ECO:0000256" key="5">
    <source>
        <dbReference type="ARBA" id="ARBA00023136"/>
    </source>
</evidence>
<dbReference type="Pfam" id="PF06738">
    <property type="entry name" value="ThrE"/>
    <property type="match status" value="1"/>
</dbReference>
<dbReference type="EMBL" id="WJNH01000004">
    <property type="protein sequence ID" value="MRG86334.1"/>
    <property type="molecule type" value="Genomic_DNA"/>
</dbReference>